<sequence>MPPPHWGSLKEGLTQRLLKHTTYVLLPKKITIQTAVVVGHRLKVVNRNSHRQQQLHVNREQMGALGQHRLHRPIVDDPVGKRSMFGGSVLAREALSDGDWT</sequence>
<evidence type="ECO:0000313" key="1">
    <source>
        <dbReference type="EMBL" id="CAE0827743.1"/>
    </source>
</evidence>
<dbReference type="AlphaFoldDB" id="A0A7S4LGE0"/>
<accession>A0A7S4LGE0</accession>
<dbReference type="EMBL" id="HBJA01113010">
    <property type="protein sequence ID" value="CAE0827743.1"/>
    <property type="molecule type" value="Transcribed_RNA"/>
</dbReference>
<gene>
    <name evidence="1" type="ORF">EGYM00163_LOCUS39005</name>
</gene>
<reference evidence="1" key="1">
    <citation type="submission" date="2021-01" db="EMBL/GenBank/DDBJ databases">
        <authorList>
            <person name="Corre E."/>
            <person name="Pelletier E."/>
            <person name="Niang G."/>
            <person name="Scheremetjew M."/>
            <person name="Finn R."/>
            <person name="Kale V."/>
            <person name="Holt S."/>
            <person name="Cochrane G."/>
            <person name="Meng A."/>
            <person name="Brown T."/>
            <person name="Cohen L."/>
        </authorList>
    </citation>
    <scope>NUCLEOTIDE SEQUENCE</scope>
    <source>
        <strain evidence="1">CCMP1594</strain>
    </source>
</reference>
<name>A0A7S4LGE0_9EUGL</name>
<organism evidence="1">
    <name type="scientific">Eutreptiella gymnastica</name>
    <dbReference type="NCBI Taxonomy" id="73025"/>
    <lineage>
        <taxon>Eukaryota</taxon>
        <taxon>Discoba</taxon>
        <taxon>Euglenozoa</taxon>
        <taxon>Euglenida</taxon>
        <taxon>Spirocuta</taxon>
        <taxon>Euglenophyceae</taxon>
        <taxon>Eutreptiales</taxon>
        <taxon>Eutreptiaceae</taxon>
        <taxon>Eutreptiella</taxon>
    </lineage>
</organism>
<proteinExistence type="predicted"/>
<protein>
    <submittedName>
        <fullName evidence="1">Uncharacterized protein</fullName>
    </submittedName>
</protein>